<protein>
    <recommendedName>
        <fullName evidence="3">F-box domain-containing protein</fullName>
    </recommendedName>
</protein>
<reference evidence="1 2" key="1">
    <citation type="journal article" date="2016" name="Nat. Commun.">
        <title>Ectomycorrhizal ecology is imprinted in the genome of the dominant symbiotic fungus Cenococcum geophilum.</title>
        <authorList>
            <consortium name="DOE Joint Genome Institute"/>
            <person name="Peter M."/>
            <person name="Kohler A."/>
            <person name="Ohm R.A."/>
            <person name="Kuo A."/>
            <person name="Krutzmann J."/>
            <person name="Morin E."/>
            <person name="Arend M."/>
            <person name="Barry K.W."/>
            <person name="Binder M."/>
            <person name="Choi C."/>
            <person name="Clum A."/>
            <person name="Copeland A."/>
            <person name="Grisel N."/>
            <person name="Haridas S."/>
            <person name="Kipfer T."/>
            <person name="LaButti K."/>
            <person name="Lindquist E."/>
            <person name="Lipzen A."/>
            <person name="Maire R."/>
            <person name="Meier B."/>
            <person name="Mihaltcheva S."/>
            <person name="Molinier V."/>
            <person name="Murat C."/>
            <person name="Poggeler S."/>
            <person name="Quandt C.A."/>
            <person name="Sperisen C."/>
            <person name="Tritt A."/>
            <person name="Tisserant E."/>
            <person name="Crous P.W."/>
            <person name="Henrissat B."/>
            <person name="Nehls U."/>
            <person name="Egli S."/>
            <person name="Spatafora J.W."/>
            <person name="Grigoriev I.V."/>
            <person name="Martin F.M."/>
        </authorList>
    </citation>
    <scope>NUCLEOTIDE SEQUENCE [LARGE SCALE GENOMIC DNA]</scope>
    <source>
        <strain evidence="1 2">CBS 459.81</strain>
    </source>
</reference>
<dbReference type="PANTHER" id="PTHR38790">
    <property type="entry name" value="2EXR DOMAIN-CONTAINING PROTEIN-RELATED"/>
    <property type="match status" value="1"/>
</dbReference>
<accession>A0A8E2E6D0</accession>
<organism evidence="1 2">
    <name type="scientific">Lepidopterella palustris CBS 459.81</name>
    <dbReference type="NCBI Taxonomy" id="1314670"/>
    <lineage>
        <taxon>Eukaryota</taxon>
        <taxon>Fungi</taxon>
        <taxon>Dikarya</taxon>
        <taxon>Ascomycota</taxon>
        <taxon>Pezizomycotina</taxon>
        <taxon>Dothideomycetes</taxon>
        <taxon>Pleosporomycetidae</taxon>
        <taxon>Mytilinidiales</taxon>
        <taxon>Argynnaceae</taxon>
        <taxon>Lepidopterella</taxon>
    </lineage>
</organism>
<evidence type="ECO:0000313" key="2">
    <source>
        <dbReference type="Proteomes" id="UP000250266"/>
    </source>
</evidence>
<dbReference type="OrthoDB" id="3680661at2759"/>
<gene>
    <name evidence="1" type="ORF">K432DRAFT_444775</name>
</gene>
<proteinExistence type="predicted"/>
<evidence type="ECO:0008006" key="3">
    <source>
        <dbReference type="Google" id="ProtNLM"/>
    </source>
</evidence>
<sequence>MPSSIMSGKVYSTAILNYDTAQPSIQSPHRDPIAKRLGLSLAAGKLDRMALPQSASPFLNLPAELRNRIYEYYFAHLSSSSHSLALLLTCRRVYNEAHILAFSNTTFVTTTWVRYKLAAQAEVLRPETASAITSVAFASHLIDWCKFARNRQYLHADFLANVVTLFPGLKRVVLFDTDSDETPPFWWPNGNATKIESVVRTFASGQVMAWTKNEPWEMVWPEDEESESYTRCVVKRKEGEYFGASEVEVSFEDGKYMDEEVAETWWQIPAREMGLGFLVDKDATLSQKVIRSRRKWERQRIVAVVLLSPLVLPVWMGKKARQAWGGR</sequence>
<dbReference type="EMBL" id="KV745073">
    <property type="protein sequence ID" value="OCK78220.1"/>
    <property type="molecule type" value="Genomic_DNA"/>
</dbReference>
<dbReference type="Proteomes" id="UP000250266">
    <property type="component" value="Unassembled WGS sequence"/>
</dbReference>
<name>A0A8E2E6D0_9PEZI</name>
<dbReference type="AlphaFoldDB" id="A0A8E2E6D0"/>
<evidence type="ECO:0000313" key="1">
    <source>
        <dbReference type="EMBL" id="OCK78220.1"/>
    </source>
</evidence>
<keyword evidence="2" id="KW-1185">Reference proteome</keyword>